<evidence type="ECO:0000256" key="6">
    <source>
        <dbReference type="ARBA" id="ARBA00022963"/>
    </source>
</evidence>
<name>A0A1E4TK03_9ASCO</name>
<evidence type="ECO:0000256" key="8">
    <source>
        <dbReference type="ARBA" id="ARBA00023098"/>
    </source>
</evidence>
<evidence type="ECO:0000256" key="5">
    <source>
        <dbReference type="ARBA" id="ARBA00022801"/>
    </source>
</evidence>
<dbReference type="EMBL" id="KV453841">
    <property type="protein sequence ID" value="ODV92073.1"/>
    <property type="molecule type" value="Genomic_DNA"/>
</dbReference>
<evidence type="ECO:0000256" key="2">
    <source>
        <dbReference type="ARBA" id="ARBA00010701"/>
    </source>
</evidence>
<dbReference type="PIRSF" id="PIRSF000862">
    <property type="entry name" value="Steryl_ester_lip"/>
    <property type="match status" value="1"/>
</dbReference>
<feature type="active site" description="Charge relay system" evidence="11">
    <location>
        <position position="406"/>
    </location>
</feature>
<dbReference type="Proteomes" id="UP000095023">
    <property type="component" value="Unassembled WGS sequence"/>
</dbReference>
<keyword evidence="8" id="KW-0443">Lipid metabolism</keyword>
<evidence type="ECO:0000256" key="11">
    <source>
        <dbReference type="PIRSR" id="PIRSR000862-1"/>
    </source>
</evidence>
<dbReference type="InterPro" id="IPR000073">
    <property type="entry name" value="AB_hydrolase_1"/>
</dbReference>
<dbReference type="GO" id="GO:0016788">
    <property type="term" value="F:hydrolase activity, acting on ester bonds"/>
    <property type="evidence" value="ECO:0007669"/>
    <property type="project" value="InterPro"/>
</dbReference>
<keyword evidence="6" id="KW-0442">Lipid degradation</keyword>
<comment type="similarity">
    <text evidence="2">Belongs to the AB hydrolase superfamily. Lipase family.</text>
</comment>
<reference evidence="15" key="1">
    <citation type="submission" date="2016-02" db="EMBL/GenBank/DDBJ databases">
        <title>Comparative genomics of biotechnologically important yeasts.</title>
        <authorList>
            <consortium name="DOE Joint Genome Institute"/>
            <person name="Riley R."/>
            <person name="Haridas S."/>
            <person name="Wolfe K.H."/>
            <person name="Lopes M.R."/>
            <person name="Hittinger C.T."/>
            <person name="Goker M."/>
            <person name="Salamov A."/>
            <person name="Wisecaver J."/>
            <person name="Long T.M."/>
            <person name="Aerts A.L."/>
            <person name="Barry K."/>
            <person name="Choi C."/>
            <person name="Clum A."/>
            <person name="Coughlan A.Y."/>
            <person name="Deshpande S."/>
            <person name="Douglass A.P."/>
            <person name="Hanson S.J."/>
            <person name="Klenk H.-P."/>
            <person name="Labutti K."/>
            <person name="Lapidus A."/>
            <person name="Lindquist E."/>
            <person name="Lipzen A."/>
            <person name="Meier-Kolthoff J.P."/>
            <person name="Ohm R.A."/>
            <person name="Otillar R.P."/>
            <person name="Pangilinan J."/>
            <person name="Peng Y."/>
            <person name="Rokas A."/>
            <person name="Rosa C.A."/>
            <person name="Scheuner C."/>
            <person name="Sibirny A.A."/>
            <person name="Slot J.C."/>
            <person name="Stielow J.B."/>
            <person name="Sun H."/>
            <person name="Kurtzman C.P."/>
            <person name="Blackwell M."/>
            <person name="Jeffries T.W."/>
            <person name="Grigoriev I.V."/>
        </authorList>
    </citation>
    <scope>NUCLEOTIDE SEQUENCE [LARGE SCALE GENOMIC DNA]</scope>
    <source>
        <strain evidence="15">NRRL Y-17796</strain>
    </source>
</reference>
<comment type="subcellular location">
    <subcellularLocation>
        <location evidence="1">Membrane</location>
        <topology evidence="1">Single-pass membrane protein</topology>
    </subcellularLocation>
</comment>
<evidence type="ECO:0000256" key="9">
    <source>
        <dbReference type="ARBA" id="ARBA00023136"/>
    </source>
</evidence>
<feature type="active site" description="Nucleophile" evidence="11">
    <location>
        <position position="212"/>
    </location>
</feature>
<feature type="domain" description="AB hydrolase-1" evidence="13">
    <location>
        <begin position="117"/>
        <end position="412"/>
    </location>
</feature>
<dbReference type="InterPro" id="IPR025483">
    <property type="entry name" value="Lipase_euk"/>
</dbReference>
<dbReference type="SUPFAM" id="SSF53474">
    <property type="entry name" value="alpha/beta-Hydrolases"/>
    <property type="match status" value="1"/>
</dbReference>
<organism evidence="14 15">
    <name type="scientific">Tortispora caseinolytica NRRL Y-17796</name>
    <dbReference type="NCBI Taxonomy" id="767744"/>
    <lineage>
        <taxon>Eukaryota</taxon>
        <taxon>Fungi</taxon>
        <taxon>Dikarya</taxon>
        <taxon>Ascomycota</taxon>
        <taxon>Saccharomycotina</taxon>
        <taxon>Trigonopsidomycetes</taxon>
        <taxon>Trigonopsidales</taxon>
        <taxon>Trigonopsidaceae</taxon>
        <taxon>Tortispora</taxon>
    </lineage>
</organism>
<keyword evidence="10" id="KW-0325">Glycoprotein</keyword>
<evidence type="ECO:0000259" key="13">
    <source>
        <dbReference type="Pfam" id="PF00561"/>
    </source>
</evidence>
<proteinExistence type="inferred from homology"/>
<protein>
    <recommendedName>
        <fullName evidence="13">AB hydrolase-1 domain-containing protein</fullName>
    </recommendedName>
</protein>
<dbReference type="Gene3D" id="3.40.50.1820">
    <property type="entry name" value="alpha/beta hydrolase"/>
    <property type="match status" value="1"/>
</dbReference>
<keyword evidence="5" id="KW-0378">Hydrolase</keyword>
<evidence type="ECO:0000256" key="10">
    <source>
        <dbReference type="ARBA" id="ARBA00023180"/>
    </source>
</evidence>
<sequence>MHIPFIGRLRGQEWPVLFLSIAFVFFESFIHIITLFLPRFLLELFDKAAKLSLSTFSEVEDSDEIKKIRDLTSFVDICNARGYESEVHYTATKDGFLLALHRITGRTNQPPNQVRKPVVYLHHGLLMCSEVWVVNENPKLSLAFALSDFGYDVWLGNNRGNKYSKKHLYCIPSQTQFWNFCIDDFALYDIPNSIDFILNATGCKSLAYIGFSQGSAQAFASLSIHPELNRKVSAFIAIAPAMSPPGLSNKIADSLMKASPMLLFLLFGRKAILSSTMFWQYLVTPELFIRVIDVALYTLFNWKSKHITHKQKLIAYFHLYSTTSVKSVVHWFQVLKNQCFQMYDDDPSATISLRKGFYEVTKFPTKNITTPITLIYGEIDSLANPGHMAANLPTGTDVRAVPDHEHLDLIWGDDVDKVVFPSVFQALEASGSQSPVIYETLSSHKSLRAVRNSVSRGLAFL</sequence>
<keyword evidence="9 12" id="KW-0472">Membrane</keyword>
<keyword evidence="15" id="KW-1185">Reference proteome</keyword>
<dbReference type="InterPro" id="IPR029058">
    <property type="entry name" value="AB_hydrolase_fold"/>
</dbReference>
<evidence type="ECO:0000256" key="7">
    <source>
        <dbReference type="ARBA" id="ARBA00022989"/>
    </source>
</evidence>
<dbReference type="AlphaFoldDB" id="A0A1E4TK03"/>
<dbReference type="GO" id="GO:0016020">
    <property type="term" value="C:membrane"/>
    <property type="evidence" value="ECO:0007669"/>
    <property type="project" value="UniProtKB-SubCell"/>
</dbReference>
<evidence type="ECO:0000313" key="14">
    <source>
        <dbReference type="EMBL" id="ODV92073.1"/>
    </source>
</evidence>
<evidence type="ECO:0000256" key="3">
    <source>
        <dbReference type="ARBA" id="ARBA00022692"/>
    </source>
</evidence>
<evidence type="ECO:0000313" key="15">
    <source>
        <dbReference type="Proteomes" id="UP000095023"/>
    </source>
</evidence>
<dbReference type="FunFam" id="3.40.50.1820:FF:000095">
    <property type="entry name" value="Triglyceride lipase-cholesterol esterase"/>
    <property type="match status" value="1"/>
</dbReference>
<gene>
    <name evidence="14" type="ORF">CANCADRAFT_82015</name>
</gene>
<feature type="active site" description="Charge relay system" evidence="11">
    <location>
        <position position="380"/>
    </location>
</feature>
<evidence type="ECO:0000256" key="1">
    <source>
        <dbReference type="ARBA" id="ARBA00004167"/>
    </source>
</evidence>
<keyword evidence="3 12" id="KW-0812">Transmembrane</keyword>
<keyword evidence="7 12" id="KW-1133">Transmembrane helix</keyword>
<accession>A0A1E4TK03</accession>
<keyword evidence="4" id="KW-0732">Signal</keyword>
<dbReference type="Pfam" id="PF00561">
    <property type="entry name" value="Abhydrolase_1"/>
    <property type="match status" value="1"/>
</dbReference>
<dbReference type="OrthoDB" id="9974421at2759"/>
<feature type="transmembrane region" description="Helical" evidence="12">
    <location>
        <begin position="16"/>
        <end position="37"/>
    </location>
</feature>
<evidence type="ECO:0000256" key="4">
    <source>
        <dbReference type="ARBA" id="ARBA00022729"/>
    </source>
</evidence>
<dbReference type="GO" id="GO:0016042">
    <property type="term" value="P:lipid catabolic process"/>
    <property type="evidence" value="ECO:0007669"/>
    <property type="project" value="UniProtKB-KW"/>
</dbReference>
<evidence type="ECO:0000256" key="12">
    <source>
        <dbReference type="SAM" id="Phobius"/>
    </source>
</evidence>
<dbReference type="PANTHER" id="PTHR11005">
    <property type="entry name" value="LYSOSOMAL ACID LIPASE-RELATED"/>
    <property type="match status" value="1"/>
</dbReference>